<dbReference type="Proteomes" id="UP000824469">
    <property type="component" value="Unassembled WGS sequence"/>
</dbReference>
<accession>A0AA38FQC8</accession>
<sequence length="103" mass="11385">SSCGCGVDCGMDIVGFFIMGRLGGGRVLPECRWTSLMSTDVVVVVGTHLSDFPKVLPSPWLLPWVCKILWTLGWLILPLIVWWLPWLILPGWSGILLPLIGII</sequence>
<comment type="caution">
    <text evidence="2">The sequence shown here is derived from an EMBL/GenBank/DDBJ whole genome shotgun (WGS) entry which is preliminary data.</text>
</comment>
<dbReference type="AlphaFoldDB" id="A0AA38FQC8"/>
<feature type="non-terminal residue" evidence="2">
    <location>
        <position position="1"/>
    </location>
</feature>
<evidence type="ECO:0000313" key="2">
    <source>
        <dbReference type="EMBL" id="KAH9308274.1"/>
    </source>
</evidence>
<feature type="non-terminal residue" evidence="2">
    <location>
        <position position="103"/>
    </location>
</feature>
<name>A0AA38FQC8_TAXCH</name>
<protein>
    <submittedName>
        <fullName evidence="2">Uncharacterized protein</fullName>
    </submittedName>
</protein>
<gene>
    <name evidence="2" type="ORF">KI387_036185</name>
</gene>
<evidence type="ECO:0000256" key="1">
    <source>
        <dbReference type="SAM" id="Phobius"/>
    </source>
</evidence>
<dbReference type="EMBL" id="JAHRHJ020000007">
    <property type="protein sequence ID" value="KAH9308274.1"/>
    <property type="molecule type" value="Genomic_DNA"/>
</dbReference>
<keyword evidence="1" id="KW-1133">Transmembrane helix</keyword>
<feature type="transmembrane region" description="Helical" evidence="1">
    <location>
        <begin position="83"/>
        <end position="102"/>
    </location>
</feature>
<reference evidence="2 3" key="1">
    <citation type="journal article" date="2021" name="Nat. Plants">
        <title>The Taxus genome provides insights into paclitaxel biosynthesis.</title>
        <authorList>
            <person name="Xiong X."/>
            <person name="Gou J."/>
            <person name="Liao Q."/>
            <person name="Li Y."/>
            <person name="Zhou Q."/>
            <person name="Bi G."/>
            <person name="Li C."/>
            <person name="Du R."/>
            <person name="Wang X."/>
            <person name="Sun T."/>
            <person name="Guo L."/>
            <person name="Liang H."/>
            <person name="Lu P."/>
            <person name="Wu Y."/>
            <person name="Zhang Z."/>
            <person name="Ro D.K."/>
            <person name="Shang Y."/>
            <person name="Huang S."/>
            <person name="Yan J."/>
        </authorList>
    </citation>
    <scope>NUCLEOTIDE SEQUENCE [LARGE SCALE GENOMIC DNA]</scope>
    <source>
        <strain evidence="2">Ta-2019</strain>
    </source>
</reference>
<organism evidence="2 3">
    <name type="scientific">Taxus chinensis</name>
    <name type="common">Chinese yew</name>
    <name type="synonym">Taxus wallichiana var. chinensis</name>
    <dbReference type="NCBI Taxonomy" id="29808"/>
    <lineage>
        <taxon>Eukaryota</taxon>
        <taxon>Viridiplantae</taxon>
        <taxon>Streptophyta</taxon>
        <taxon>Embryophyta</taxon>
        <taxon>Tracheophyta</taxon>
        <taxon>Spermatophyta</taxon>
        <taxon>Pinopsida</taxon>
        <taxon>Pinidae</taxon>
        <taxon>Conifers II</taxon>
        <taxon>Cupressales</taxon>
        <taxon>Taxaceae</taxon>
        <taxon>Taxus</taxon>
    </lineage>
</organism>
<keyword evidence="1" id="KW-0812">Transmembrane</keyword>
<keyword evidence="3" id="KW-1185">Reference proteome</keyword>
<proteinExistence type="predicted"/>
<keyword evidence="1" id="KW-0472">Membrane</keyword>
<evidence type="ECO:0000313" key="3">
    <source>
        <dbReference type="Proteomes" id="UP000824469"/>
    </source>
</evidence>